<dbReference type="GO" id="GO:0003677">
    <property type="term" value="F:DNA binding"/>
    <property type="evidence" value="ECO:0007669"/>
    <property type="project" value="UniProtKB-UniRule"/>
</dbReference>
<dbReference type="PANTHER" id="PTHR30349:SF64">
    <property type="entry name" value="PROPHAGE INTEGRASE INTD-RELATED"/>
    <property type="match status" value="1"/>
</dbReference>
<evidence type="ECO:0000256" key="2">
    <source>
        <dbReference type="ARBA" id="ARBA00023125"/>
    </source>
</evidence>
<dbReference type="CDD" id="cd00397">
    <property type="entry name" value="DNA_BRE_C"/>
    <property type="match status" value="1"/>
</dbReference>
<dbReference type="Gene3D" id="1.10.443.10">
    <property type="entry name" value="Intergrase catalytic core"/>
    <property type="match status" value="1"/>
</dbReference>
<evidence type="ECO:0000256" key="3">
    <source>
        <dbReference type="ARBA" id="ARBA00023172"/>
    </source>
</evidence>
<dbReference type="Proteomes" id="UP000621799">
    <property type="component" value="Unassembled WGS sequence"/>
</dbReference>
<gene>
    <name evidence="7" type="ORF">IQ235_02890</name>
</gene>
<dbReference type="InterPro" id="IPR050090">
    <property type="entry name" value="Tyrosine_recombinase_XerCD"/>
</dbReference>
<dbReference type="GO" id="GO:0015074">
    <property type="term" value="P:DNA integration"/>
    <property type="evidence" value="ECO:0007669"/>
    <property type="project" value="InterPro"/>
</dbReference>
<dbReference type="InterPro" id="IPR011010">
    <property type="entry name" value="DNA_brk_join_enz"/>
</dbReference>
<dbReference type="InterPro" id="IPR044068">
    <property type="entry name" value="CB"/>
</dbReference>
<dbReference type="PROSITE" id="PS51900">
    <property type="entry name" value="CB"/>
    <property type="match status" value="1"/>
</dbReference>
<comment type="similarity">
    <text evidence="1">Belongs to the 'phage' integrase family.</text>
</comment>
<dbReference type="Gene3D" id="1.10.150.130">
    <property type="match status" value="1"/>
</dbReference>
<evidence type="ECO:0000256" key="1">
    <source>
        <dbReference type="ARBA" id="ARBA00008857"/>
    </source>
</evidence>
<feature type="domain" description="Core-binding (CB)" evidence="6">
    <location>
        <begin position="1"/>
        <end position="68"/>
    </location>
</feature>
<dbReference type="PANTHER" id="PTHR30349">
    <property type="entry name" value="PHAGE INTEGRASE-RELATED"/>
    <property type="match status" value="1"/>
</dbReference>
<evidence type="ECO:0000313" key="8">
    <source>
        <dbReference type="Proteomes" id="UP000621799"/>
    </source>
</evidence>
<proteinExistence type="inferred from homology"/>
<evidence type="ECO:0000259" key="5">
    <source>
        <dbReference type="PROSITE" id="PS51898"/>
    </source>
</evidence>
<dbReference type="InterPro" id="IPR002104">
    <property type="entry name" value="Integrase_catalytic"/>
</dbReference>
<dbReference type="InterPro" id="IPR010998">
    <property type="entry name" value="Integrase_recombinase_N"/>
</dbReference>
<comment type="caution">
    <text evidence="7">The sequence shown here is derived from an EMBL/GenBank/DDBJ whole genome shotgun (WGS) entry which is preliminary data.</text>
</comment>
<sequence length="268" mass="30581">MWLHGKPALTVKRYVFWVEDFFETVEDKPLHLVTLDDLHRWQDTLERYAPATQRNAIASIKSLFTFCFELGILRFNVGKAVKPPKVKDTLNERILTETEVQKMIAMEPNSRNVAILKMLYYGALRVSELVALKWRDVSVRPEGGQITVHGKGEKTRMVLLPGRVWDELLMLRGEASENDPIFRSRQHKNGGHLDPSRVTKIVRGAAKRAELGQKVSPHWLRHCHASHALDRNAPVHLIRDTLGHSSLATTSRYLKGRPKESSATFLPL</sequence>
<dbReference type="GO" id="GO:0006310">
    <property type="term" value="P:DNA recombination"/>
    <property type="evidence" value="ECO:0007669"/>
    <property type="project" value="UniProtKB-KW"/>
</dbReference>
<evidence type="ECO:0000259" key="6">
    <source>
        <dbReference type="PROSITE" id="PS51900"/>
    </source>
</evidence>
<evidence type="ECO:0000256" key="4">
    <source>
        <dbReference type="PROSITE-ProRule" id="PRU01248"/>
    </source>
</evidence>
<organism evidence="7 8">
    <name type="scientific">Zarconia navalis LEGE 11467</name>
    <dbReference type="NCBI Taxonomy" id="1828826"/>
    <lineage>
        <taxon>Bacteria</taxon>
        <taxon>Bacillati</taxon>
        <taxon>Cyanobacteriota</taxon>
        <taxon>Cyanophyceae</taxon>
        <taxon>Oscillatoriophycideae</taxon>
        <taxon>Oscillatoriales</taxon>
        <taxon>Oscillatoriales incertae sedis</taxon>
        <taxon>Zarconia</taxon>
        <taxon>Zarconia navalis</taxon>
    </lineage>
</organism>
<dbReference type="AlphaFoldDB" id="A0A928VUV7"/>
<dbReference type="SUPFAM" id="SSF56349">
    <property type="entry name" value="DNA breaking-rejoining enzymes"/>
    <property type="match status" value="1"/>
</dbReference>
<keyword evidence="8" id="KW-1185">Reference proteome</keyword>
<dbReference type="EMBL" id="JADEXN010000028">
    <property type="protein sequence ID" value="MBE9039738.1"/>
    <property type="molecule type" value="Genomic_DNA"/>
</dbReference>
<accession>A0A928VUV7</accession>
<dbReference type="Pfam" id="PF00589">
    <property type="entry name" value="Phage_integrase"/>
    <property type="match status" value="1"/>
</dbReference>
<keyword evidence="3" id="KW-0233">DNA recombination</keyword>
<keyword evidence="2 4" id="KW-0238">DNA-binding</keyword>
<protein>
    <submittedName>
        <fullName evidence="7">Tyrosine-type recombinase/integrase</fullName>
    </submittedName>
</protein>
<dbReference type="PROSITE" id="PS51898">
    <property type="entry name" value="TYR_RECOMBINASE"/>
    <property type="match status" value="1"/>
</dbReference>
<reference evidence="7" key="1">
    <citation type="submission" date="2020-10" db="EMBL/GenBank/DDBJ databases">
        <authorList>
            <person name="Castelo-Branco R."/>
            <person name="Eusebio N."/>
            <person name="Adriana R."/>
            <person name="Vieira A."/>
            <person name="Brugerolle De Fraissinette N."/>
            <person name="Rezende De Castro R."/>
            <person name="Schneider M.P."/>
            <person name="Vasconcelos V."/>
            <person name="Leao P.N."/>
        </authorList>
    </citation>
    <scope>NUCLEOTIDE SEQUENCE</scope>
    <source>
        <strain evidence="7">LEGE 11467</strain>
    </source>
</reference>
<evidence type="ECO:0000313" key="7">
    <source>
        <dbReference type="EMBL" id="MBE9039738.1"/>
    </source>
</evidence>
<name>A0A928VUV7_9CYAN</name>
<dbReference type="InterPro" id="IPR013762">
    <property type="entry name" value="Integrase-like_cat_sf"/>
</dbReference>
<feature type="domain" description="Tyr recombinase" evidence="5">
    <location>
        <begin position="90"/>
        <end position="266"/>
    </location>
</feature>